<accession>A0A8S9MHN4</accession>
<organism evidence="1 2">
    <name type="scientific">Brassica cretica</name>
    <name type="common">Mustard</name>
    <dbReference type="NCBI Taxonomy" id="69181"/>
    <lineage>
        <taxon>Eukaryota</taxon>
        <taxon>Viridiplantae</taxon>
        <taxon>Streptophyta</taxon>
        <taxon>Embryophyta</taxon>
        <taxon>Tracheophyta</taxon>
        <taxon>Spermatophyta</taxon>
        <taxon>Magnoliopsida</taxon>
        <taxon>eudicotyledons</taxon>
        <taxon>Gunneridae</taxon>
        <taxon>Pentapetalae</taxon>
        <taxon>rosids</taxon>
        <taxon>malvids</taxon>
        <taxon>Brassicales</taxon>
        <taxon>Brassicaceae</taxon>
        <taxon>Brassiceae</taxon>
        <taxon>Brassica</taxon>
    </lineage>
</organism>
<gene>
    <name evidence="1" type="ORF">F2Q68_00041730</name>
</gene>
<proteinExistence type="predicted"/>
<dbReference type="Proteomes" id="UP000712281">
    <property type="component" value="Unassembled WGS sequence"/>
</dbReference>
<evidence type="ECO:0000313" key="2">
    <source>
        <dbReference type="Proteomes" id="UP000712281"/>
    </source>
</evidence>
<sequence length="64" mass="7220">MEMAVDEAHRIEIREVHDWDEGEAGCGWGSVIGKMRLGIGLGLDLRILRGSLGCRGDIKDQRWR</sequence>
<protein>
    <submittedName>
        <fullName evidence="1">Uncharacterized protein</fullName>
    </submittedName>
</protein>
<name>A0A8S9MHN4_BRACR</name>
<dbReference type="AlphaFoldDB" id="A0A8S9MHN4"/>
<reference evidence="1" key="1">
    <citation type="submission" date="2019-12" db="EMBL/GenBank/DDBJ databases">
        <title>Genome sequencing and annotation of Brassica cretica.</title>
        <authorList>
            <person name="Studholme D.J."/>
            <person name="Sarris P.F."/>
        </authorList>
    </citation>
    <scope>NUCLEOTIDE SEQUENCE</scope>
    <source>
        <strain evidence="1">PFS-001/15</strain>
        <tissue evidence="1">Leaf</tissue>
    </source>
</reference>
<dbReference type="EMBL" id="QGKW02000007">
    <property type="protein sequence ID" value="KAF2617451.1"/>
    <property type="molecule type" value="Genomic_DNA"/>
</dbReference>
<evidence type="ECO:0000313" key="1">
    <source>
        <dbReference type="EMBL" id="KAF2617451.1"/>
    </source>
</evidence>
<comment type="caution">
    <text evidence="1">The sequence shown here is derived from an EMBL/GenBank/DDBJ whole genome shotgun (WGS) entry which is preliminary data.</text>
</comment>